<dbReference type="AlphaFoldDB" id="A0A1M6X2P3"/>
<dbReference type="InterPro" id="IPR003256">
    <property type="entry name" value="Ribosomal_uL24"/>
</dbReference>
<comment type="function">
    <text evidence="5">One of two assembly initiator proteins, it binds directly to the 5'-end of the 23S rRNA, where it nucleates assembly of the 50S subunit.</text>
</comment>
<evidence type="ECO:0000313" key="11">
    <source>
        <dbReference type="Proteomes" id="UP000184275"/>
    </source>
</evidence>
<accession>A0A1M6X2P3</accession>
<dbReference type="GO" id="GO:0019843">
    <property type="term" value="F:rRNA binding"/>
    <property type="evidence" value="ECO:0007669"/>
    <property type="project" value="UniProtKB-UniRule"/>
</dbReference>
<organism evidence="9 11">
    <name type="scientific">Fibrobacter intestinalis</name>
    <dbReference type="NCBI Taxonomy" id="28122"/>
    <lineage>
        <taxon>Bacteria</taxon>
        <taxon>Pseudomonadati</taxon>
        <taxon>Fibrobacterota</taxon>
        <taxon>Fibrobacteria</taxon>
        <taxon>Fibrobacterales</taxon>
        <taxon>Fibrobacteraceae</taxon>
        <taxon>Fibrobacter</taxon>
    </lineage>
</organism>
<protein>
    <recommendedName>
        <fullName evidence="4 5">Large ribosomal subunit protein uL24</fullName>
    </recommendedName>
</protein>
<proteinExistence type="inferred from homology"/>
<reference evidence="9" key="2">
    <citation type="submission" date="2016-11" db="EMBL/GenBank/DDBJ databases">
        <authorList>
            <person name="Jaros S."/>
            <person name="Januszkiewicz K."/>
            <person name="Wedrychowicz H."/>
        </authorList>
    </citation>
    <scope>NUCLEOTIDE SEQUENCE [LARGE SCALE GENOMIC DNA]</scope>
    <source>
        <strain evidence="9">UWOS</strain>
    </source>
</reference>
<evidence type="ECO:0000256" key="1">
    <source>
        <dbReference type="ARBA" id="ARBA00010618"/>
    </source>
</evidence>
<evidence type="ECO:0000259" key="8">
    <source>
        <dbReference type="SMART" id="SM00739"/>
    </source>
</evidence>
<comment type="function">
    <text evidence="5">One of the proteins that surrounds the polypeptide exit tunnel on the outside of the subunit.</text>
</comment>
<evidence type="ECO:0000256" key="6">
    <source>
        <dbReference type="RuleBase" id="RU003477"/>
    </source>
</evidence>
<dbReference type="EMBL" id="FUWU01000035">
    <property type="protein sequence ID" value="SJZ91660.1"/>
    <property type="molecule type" value="Genomic_DNA"/>
</dbReference>
<dbReference type="InterPro" id="IPR041988">
    <property type="entry name" value="Ribosomal_uL24_KOW"/>
</dbReference>
<evidence type="ECO:0000313" key="12">
    <source>
        <dbReference type="Proteomes" id="UP000190449"/>
    </source>
</evidence>
<dbReference type="Proteomes" id="UP000190449">
    <property type="component" value="Unassembled WGS sequence"/>
</dbReference>
<dbReference type="GO" id="GO:0006412">
    <property type="term" value="P:translation"/>
    <property type="evidence" value="ECO:0007669"/>
    <property type="project" value="UniProtKB-UniRule"/>
</dbReference>
<dbReference type="GO" id="GO:0005840">
    <property type="term" value="C:ribosome"/>
    <property type="evidence" value="ECO:0007669"/>
    <property type="project" value="UniProtKB-KW"/>
</dbReference>
<dbReference type="CDD" id="cd06089">
    <property type="entry name" value="KOW_RPL26"/>
    <property type="match status" value="1"/>
</dbReference>
<dbReference type="Proteomes" id="UP000184275">
    <property type="component" value="Unassembled WGS sequence"/>
</dbReference>
<dbReference type="InterPro" id="IPR005825">
    <property type="entry name" value="Ribosomal_uL24_CS"/>
</dbReference>
<dbReference type="GO" id="GO:0003735">
    <property type="term" value="F:structural constituent of ribosome"/>
    <property type="evidence" value="ECO:0007669"/>
    <property type="project" value="InterPro"/>
</dbReference>
<dbReference type="PANTHER" id="PTHR12903">
    <property type="entry name" value="MITOCHONDRIAL RIBOSOMAL PROTEIN L24"/>
    <property type="match status" value="1"/>
</dbReference>
<evidence type="ECO:0000256" key="3">
    <source>
        <dbReference type="ARBA" id="ARBA00023274"/>
    </source>
</evidence>
<feature type="region of interest" description="Disordered" evidence="7">
    <location>
        <begin position="82"/>
        <end position="101"/>
    </location>
</feature>
<dbReference type="Gene3D" id="2.30.30.30">
    <property type="match status" value="1"/>
</dbReference>
<dbReference type="InterPro" id="IPR008991">
    <property type="entry name" value="Translation_prot_SH3-like_sf"/>
</dbReference>
<reference evidence="10 12" key="3">
    <citation type="submission" date="2017-02" db="EMBL/GenBank/DDBJ databases">
        <authorList>
            <person name="Peterson S.W."/>
        </authorList>
    </citation>
    <scope>NUCLEOTIDE SEQUENCE [LARGE SCALE GENOMIC DNA]</scope>
    <source>
        <strain evidence="10 12">ATCC 43854</strain>
    </source>
</reference>
<dbReference type="Pfam" id="PF17136">
    <property type="entry name" value="ribosomal_L24"/>
    <property type="match status" value="1"/>
</dbReference>
<dbReference type="InterPro" id="IPR057264">
    <property type="entry name" value="Ribosomal_uL24_C"/>
</dbReference>
<keyword evidence="5" id="KW-0694">RNA-binding</keyword>
<dbReference type="STRING" id="28122.SAMN02745108_01961"/>
<feature type="domain" description="KOW" evidence="8">
    <location>
        <begin position="3"/>
        <end position="30"/>
    </location>
</feature>
<dbReference type="EMBL" id="FRAW01000028">
    <property type="protein sequence ID" value="SHL00277.1"/>
    <property type="molecule type" value="Genomic_DNA"/>
</dbReference>
<keyword evidence="3 5" id="KW-0687">Ribonucleoprotein</keyword>
<dbReference type="NCBIfam" id="TIGR01079">
    <property type="entry name" value="rplX_bact"/>
    <property type="match status" value="1"/>
</dbReference>
<accession>A0A1T4PJB2</accession>
<evidence type="ECO:0000256" key="2">
    <source>
        <dbReference type="ARBA" id="ARBA00022980"/>
    </source>
</evidence>
<evidence type="ECO:0000256" key="7">
    <source>
        <dbReference type="SAM" id="MobiDB-lite"/>
    </source>
</evidence>
<dbReference type="InterPro" id="IPR005824">
    <property type="entry name" value="KOW"/>
</dbReference>
<dbReference type="SUPFAM" id="SSF50104">
    <property type="entry name" value="Translation proteins SH3-like domain"/>
    <property type="match status" value="1"/>
</dbReference>
<name>A0A1M6X2P3_9BACT</name>
<evidence type="ECO:0000313" key="9">
    <source>
        <dbReference type="EMBL" id="SHL00277.1"/>
    </source>
</evidence>
<dbReference type="PROSITE" id="PS01108">
    <property type="entry name" value="RIBOSOMAL_L24"/>
    <property type="match status" value="1"/>
</dbReference>
<dbReference type="GO" id="GO:1990904">
    <property type="term" value="C:ribonucleoprotein complex"/>
    <property type="evidence" value="ECO:0007669"/>
    <property type="project" value="UniProtKB-KW"/>
</dbReference>
<comment type="similarity">
    <text evidence="1 5 6">Belongs to the universal ribosomal protein uL24 family.</text>
</comment>
<sequence>MSNIKKNDNVKVISGAHKGKTGVVLSVDPKKGRIIVAGVNVHKRHEKPSRTNQAGGIVEKELPIDISNAMLLEGSTPVRTRRVREAGKKSVRVSVKSGKAL</sequence>
<feature type="compositionally biased region" description="Low complexity" evidence="7">
    <location>
        <begin position="92"/>
        <end position="101"/>
    </location>
</feature>
<keyword evidence="2 5" id="KW-0689">Ribosomal protein</keyword>
<dbReference type="InterPro" id="IPR014722">
    <property type="entry name" value="Rib_uL2_dom2"/>
</dbReference>
<evidence type="ECO:0000256" key="5">
    <source>
        <dbReference type="HAMAP-Rule" id="MF_01326"/>
    </source>
</evidence>
<evidence type="ECO:0000313" key="10">
    <source>
        <dbReference type="EMBL" id="SJZ91660.1"/>
    </source>
</evidence>
<dbReference type="HAMAP" id="MF_01326_B">
    <property type="entry name" value="Ribosomal_uL24_B"/>
    <property type="match status" value="1"/>
</dbReference>
<keyword evidence="5" id="KW-0699">rRNA-binding</keyword>
<keyword evidence="11" id="KW-1185">Reference proteome</keyword>
<gene>
    <name evidence="5" type="primary">rplX</name>
    <name evidence="10" type="ORF">SAMN02745108_01961</name>
    <name evidence="9" type="ORF">SAMN05720469_12842</name>
</gene>
<reference evidence="11" key="1">
    <citation type="submission" date="2016-11" db="EMBL/GenBank/DDBJ databases">
        <authorList>
            <person name="Varghese N."/>
            <person name="Submissions S."/>
        </authorList>
    </citation>
    <scope>NUCLEOTIDE SEQUENCE [LARGE SCALE GENOMIC DNA]</scope>
    <source>
        <strain evidence="11">UWOS</strain>
    </source>
</reference>
<dbReference type="RefSeq" id="WP_073305501.1">
    <property type="nucleotide sequence ID" value="NZ_FRAW01000028.1"/>
</dbReference>
<dbReference type="SMART" id="SM00739">
    <property type="entry name" value="KOW"/>
    <property type="match status" value="1"/>
</dbReference>
<evidence type="ECO:0000256" key="4">
    <source>
        <dbReference type="ARBA" id="ARBA00035206"/>
    </source>
</evidence>
<dbReference type="Pfam" id="PF00467">
    <property type="entry name" value="KOW"/>
    <property type="match status" value="1"/>
</dbReference>
<comment type="subunit">
    <text evidence="5">Part of the 50S ribosomal subunit.</text>
</comment>